<reference evidence="1 2" key="1">
    <citation type="submission" date="2014-04" db="EMBL/GenBank/DDBJ databases">
        <title>Evolutionary Origins and Diversification of the Mycorrhizal Mutualists.</title>
        <authorList>
            <consortium name="DOE Joint Genome Institute"/>
            <consortium name="Mycorrhizal Genomics Consortium"/>
            <person name="Kohler A."/>
            <person name="Kuo A."/>
            <person name="Nagy L.G."/>
            <person name="Floudas D."/>
            <person name="Copeland A."/>
            <person name="Barry K.W."/>
            <person name="Cichocki N."/>
            <person name="Veneault-Fourrey C."/>
            <person name="LaButti K."/>
            <person name="Lindquist E.A."/>
            <person name="Lipzen A."/>
            <person name="Lundell T."/>
            <person name="Morin E."/>
            <person name="Murat C."/>
            <person name="Riley R."/>
            <person name="Ohm R."/>
            <person name="Sun H."/>
            <person name="Tunlid A."/>
            <person name="Henrissat B."/>
            <person name="Grigoriev I.V."/>
            <person name="Hibbett D.S."/>
            <person name="Martin F."/>
        </authorList>
    </citation>
    <scope>NUCLEOTIDE SEQUENCE [LARGE SCALE GENOMIC DNA]</scope>
    <source>
        <strain evidence="1 2">Koide BX008</strain>
    </source>
</reference>
<name>A0A0C2SW69_AMAMK</name>
<accession>A0A0C2SW69</accession>
<keyword evidence="2" id="KW-1185">Reference proteome</keyword>
<dbReference type="InParanoid" id="A0A0C2SW69"/>
<proteinExistence type="predicted"/>
<protein>
    <submittedName>
        <fullName evidence="1">Uncharacterized protein</fullName>
    </submittedName>
</protein>
<organism evidence="1 2">
    <name type="scientific">Amanita muscaria (strain Koide BX008)</name>
    <dbReference type="NCBI Taxonomy" id="946122"/>
    <lineage>
        <taxon>Eukaryota</taxon>
        <taxon>Fungi</taxon>
        <taxon>Dikarya</taxon>
        <taxon>Basidiomycota</taxon>
        <taxon>Agaricomycotina</taxon>
        <taxon>Agaricomycetes</taxon>
        <taxon>Agaricomycetidae</taxon>
        <taxon>Agaricales</taxon>
        <taxon>Pluteineae</taxon>
        <taxon>Amanitaceae</taxon>
        <taxon>Amanita</taxon>
    </lineage>
</organism>
<evidence type="ECO:0000313" key="2">
    <source>
        <dbReference type="Proteomes" id="UP000054549"/>
    </source>
</evidence>
<dbReference type="Proteomes" id="UP000054549">
    <property type="component" value="Unassembled WGS sequence"/>
</dbReference>
<dbReference type="HOGENOM" id="CLU_3086702_0_0_1"/>
<evidence type="ECO:0000313" key="1">
    <source>
        <dbReference type="EMBL" id="KIL58364.1"/>
    </source>
</evidence>
<dbReference type="AlphaFoldDB" id="A0A0C2SW69"/>
<sequence length="52" mass="5649">MSLQDATQNAIDDCLPAAKKSESCAFHSPLLSFFLPSASQRIRLISNIPSLD</sequence>
<gene>
    <name evidence="1" type="ORF">M378DRAFT_170719</name>
</gene>
<dbReference type="EMBL" id="KN818340">
    <property type="protein sequence ID" value="KIL58364.1"/>
    <property type="molecule type" value="Genomic_DNA"/>
</dbReference>